<keyword evidence="3" id="KW-0489">Methyltransferase</keyword>
<dbReference type="InterPro" id="IPR029063">
    <property type="entry name" value="SAM-dependent_MTases_sf"/>
</dbReference>
<name>F0XHL2_GROCL</name>
<dbReference type="SUPFAM" id="SSF53335">
    <property type="entry name" value="S-adenosyl-L-methionine-dependent methyltransferases"/>
    <property type="match status" value="1"/>
</dbReference>
<dbReference type="HOGENOM" id="CLU_010595_3_1_1"/>
<proteinExistence type="inferred from homology"/>
<accession>F0XHL2</accession>
<protein>
    <submittedName>
        <fullName evidence="3">Methyltransferase type 12</fullName>
    </submittedName>
</protein>
<evidence type="ECO:0000313" key="3">
    <source>
        <dbReference type="EMBL" id="EFX03285.1"/>
    </source>
</evidence>
<evidence type="ECO:0000256" key="1">
    <source>
        <dbReference type="ARBA" id="ARBA00038158"/>
    </source>
</evidence>
<reference evidence="3 4" key="1">
    <citation type="journal article" date="2011" name="Proc. Natl. Acad. Sci. U.S.A.">
        <title>Genome and transcriptome analyses of the mountain pine beetle-fungal symbiont Grosmannia clavigera, a lodgepole pine pathogen.</title>
        <authorList>
            <person name="DiGuistini S."/>
            <person name="Wang Y."/>
            <person name="Liao N.Y."/>
            <person name="Taylor G."/>
            <person name="Tanguay P."/>
            <person name="Feau N."/>
            <person name="Henrissat B."/>
            <person name="Chan S.K."/>
            <person name="Hesse-Orce U."/>
            <person name="Alamouti S.M."/>
            <person name="Tsui C.K.M."/>
            <person name="Docking R.T."/>
            <person name="Levasseur A."/>
            <person name="Haridas S."/>
            <person name="Robertson G."/>
            <person name="Birol I."/>
            <person name="Holt R.A."/>
            <person name="Marra M.A."/>
            <person name="Hamelin R.C."/>
            <person name="Hirst M."/>
            <person name="Jones S.J.M."/>
            <person name="Bohlmann J."/>
            <person name="Breuil C."/>
        </authorList>
    </citation>
    <scope>NUCLEOTIDE SEQUENCE [LARGE SCALE GENOMIC DNA]</scope>
    <source>
        <strain evidence="4">kw1407 / UAMH 11150</strain>
    </source>
</reference>
<dbReference type="Proteomes" id="UP000007796">
    <property type="component" value="Unassembled WGS sequence"/>
</dbReference>
<dbReference type="RefSeq" id="XP_014172767.1">
    <property type="nucleotide sequence ID" value="XM_014317292.1"/>
</dbReference>
<gene>
    <name evidence="3" type="ORF">CMQ_3214</name>
</gene>
<dbReference type="Gene3D" id="3.40.50.150">
    <property type="entry name" value="Vaccinia Virus protein VP39"/>
    <property type="match status" value="1"/>
</dbReference>
<dbReference type="GO" id="GO:0032259">
    <property type="term" value="P:methylation"/>
    <property type="evidence" value="ECO:0007669"/>
    <property type="project" value="UniProtKB-KW"/>
</dbReference>
<evidence type="ECO:0000256" key="2">
    <source>
        <dbReference type="SAM" id="MobiDB-lite"/>
    </source>
</evidence>
<dbReference type="InParanoid" id="F0XHL2"/>
<dbReference type="Pfam" id="PF13489">
    <property type="entry name" value="Methyltransf_23"/>
    <property type="match status" value="1"/>
</dbReference>
<dbReference type="STRING" id="655863.F0XHL2"/>
<dbReference type="GeneID" id="25976290"/>
<dbReference type="AlphaFoldDB" id="F0XHL2"/>
<comment type="similarity">
    <text evidence="1">Belongs to the methyltransferase superfamily. LaeA methyltransferase family.</text>
</comment>
<feature type="region of interest" description="Disordered" evidence="2">
    <location>
        <begin position="1"/>
        <end position="44"/>
    </location>
</feature>
<sequence>MQAGSSNGPASADEHTTDGGGGDEECDHGGQSTVTAVSQPGRNMGEHEFADLDAMSPLEPDPGLMGTVLEVDDDLNETGSIYAASQYPIIPTRYQVGRFDSATINSSRSLYVEDLDYVIENGRRYCGDCFFPNDDLEQDRLRVVHQVFLNIFDFELTSIRLHNPRYILDVGTGTGEWAIGMGEAYPHCEVVGVDISAIQPTAVPHNVFFEVDDCEIDWMRPDDSVDLVHLRDMAGAFSDWDFIYCQAFACLKPGGHIEILDFHDHTSENAFFTFFPPNAQIHTFFRAVDEASIQAGRRRGIHHMSPERLRRAGFVDIRISERAIPLNPLNDAISKLWLISCLHGVEATSLRLLTKHLGWEPARAFSACEKVCEEIKSHALNLDANNTPRVCLRILTARKPSPPDLPFSGPMATTAEYSNFSSAENSADESTING</sequence>
<keyword evidence="3" id="KW-0808">Transferase</keyword>
<dbReference type="PANTHER" id="PTHR43591">
    <property type="entry name" value="METHYLTRANSFERASE"/>
    <property type="match status" value="1"/>
</dbReference>
<dbReference type="CDD" id="cd02440">
    <property type="entry name" value="AdoMet_MTases"/>
    <property type="match status" value="1"/>
</dbReference>
<dbReference type="PANTHER" id="PTHR43591:SF105">
    <property type="entry name" value="METHYLTRANSFERASE DOMAIN-CONTAINING PROTEIN-RELATED"/>
    <property type="match status" value="1"/>
</dbReference>
<feature type="compositionally biased region" description="Polar residues" evidence="2">
    <location>
        <begin position="31"/>
        <end position="41"/>
    </location>
</feature>
<dbReference type="EMBL" id="GL629769">
    <property type="protein sequence ID" value="EFX03285.1"/>
    <property type="molecule type" value="Genomic_DNA"/>
</dbReference>
<dbReference type="eggNOG" id="ENOG502SN28">
    <property type="taxonomic scope" value="Eukaryota"/>
</dbReference>
<keyword evidence="4" id="KW-1185">Reference proteome</keyword>
<dbReference type="OrthoDB" id="2013972at2759"/>
<dbReference type="GO" id="GO:0008168">
    <property type="term" value="F:methyltransferase activity"/>
    <property type="evidence" value="ECO:0007669"/>
    <property type="project" value="UniProtKB-KW"/>
</dbReference>
<organism evidence="4">
    <name type="scientific">Grosmannia clavigera (strain kw1407 / UAMH 11150)</name>
    <name type="common">Blue stain fungus</name>
    <name type="synonym">Graphiocladiella clavigera</name>
    <dbReference type="NCBI Taxonomy" id="655863"/>
    <lineage>
        <taxon>Eukaryota</taxon>
        <taxon>Fungi</taxon>
        <taxon>Dikarya</taxon>
        <taxon>Ascomycota</taxon>
        <taxon>Pezizomycotina</taxon>
        <taxon>Sordariomycetes</taxon>
        <taxon>Sordariomycetidae</taxon>
        <taxon>Ophiostomatales</taxon>
        <taxon>Ophiostomataceae</taxon>
        <taxon>Leptographium</taxon>
    </lineage>
</organism>
<evidence type="ECO:0000313" key="4">
    <source>
        <dbReference type="Proteomes" id="UP000007796"/>
    </source>
</evidence>